<dbReference type="GeneID" id="108569251"/>
<keyword evidence="3" id="KW-0716">Sensory transduction</keyword>
<dbReference type="InterPro" id="IPR002110">
    <property type="entry name" value="Ankyrin_rpt"/>
</dbReference>
<evidence type="ECO:0000256" key="10">
    <source>
        <dbReference type="ARBA" id="ARBA00023303"/>
    </source>
</evidence>
<keyword evidence="10" id="KW-0407">Ion channel</keyword>
<evidence type="ECO:0000256" key="3">
    <source>
        <dbReference type="ARBA" id="ARBA00022606"/>
    </source>
</evidence>
<sequence length="788" mass="91542">MEELLISVQNNDHNSINSILDREPELLNETIDFNAKILHKACYDYANKVTAATIQLLIDRGAAVDATKRNNNWIALHCAAMGQNPEILQVIVDNTNNINALDKYDNNALQLLVRDGNDKCKSLIECAKILIDADINVEQSNNKNYTARTWIGKKHIKELSELLPSEKIGPNELLKREIRQSIFDRDLNAFLSNIEKYENADDFFDLVIGNNFPEGLNYILSNGGNILKERPTVLSHVALMGYHEIFKLLLLDTRTIYTDDVLLQILKYMDGEKQPGIDPNACYRLLLQKCRDRVDVNYQDDRGNYVLAIASKYAGSKITKELLQSGASLANKDHDGVLSISDMDLNTLKEYFDSCITCSKIETDKTLIIMTYDYNSLLPTKKPKINKDVELGNVTEYDKETEVILFISRSPELRSLLLHPYLSSFIYMKWHKLSYIFYSNLLFYIFFCIALILFIIIPHSILLIYTINSMSGILLIREIFQVFIDFKKYSTNVENYIEMFLIISIACINATNETEQNQLFAIIILLATFELVFLFGNLPLFTIYIVMLRRVFLSFFKLFCIYFIIILAFASSFFLLFGKPCHTLPDFKNYWKTLFRTFIMLTGEFNSSDLEFDENPLISRVIFLLFVFCFAIVLLNLVNGLAVSDIQEIRKEAELVSLIDRAKYMSYVEYIFFNLPSTIIYFLQKYVYKNRGDLKSLLREHISLFPTYLKENKLEIYPYKNGLIKLDYTNRSKDCKRKRKYLQQSIVDSANRLIQTNRNQESERREYLDIYRSIIKDELYLSLNSKVI</sequence>
<feature type="transmembrane region" description="Helical" evidence="11">
    <location>
        <begin position="463"/>
        <end position="484"/>
    </location>
</feature>
<dbReference type="Pfam" id="PF12796">
    <property type="entry name" value="Ank_2"/>
    <property type="match status" value="1"/>
</dbReference>
<evidence type="ECO:0000256" key="7">
    <source>
        <dbReference type="ARBA" id="ARBA00023043"/>
    </source>
</evidence>
<evidence type="ECO:0000256" key="11">
    <source>
        <dbReference type="SAM" id="Phobius"/>
    </source>
</evidence>
<evidence type="ECO:0000313" key="13">
    <source>
        <dbReference type="Proteomes" id="UP000695000"/>
    </source>
</evidence>
<dbReference type="SUPFAM" id="SSF48403">
    <property type="entry name" value="Ankyrin repeat"/>
    <property type="match status" value="1"/>
</dbReference>
<dbReference type="PANTHER" id="PTHR47143">
    <property type="entry name" value="TRANSIENT RECEPTOR POTENTIAL CATION CHANNEL PROTEIN PAINLESS"/>
    <property type="match status" value="1"/>
</dbReference>
<feature type="transmembrane region" description="Helical" evidence="11">
    <location>
        <begin position="435"/>
        <end position="457"/>
    </location>
</feature>
<protein>
    <submittedName>
        <fullName evidence="14">Transient receptor potential cation channel protein painless-like</fullName>
    </submittedName>
</protein>
<accession>A0ABM1NHC1</accession>
<evidence type="ECO:0000313" key="14">
    <source>
        <dbReference type="RefSeq" id="XP_017786221.1"/>
    </source>
</evidence>
<keyword evidence="6 11" id="KW-1133">Transmembrane helix</keyword>
<keyword evidence="4 11" id="KW-0812">Transmembrane</keyword>
<feature type="transmembrane region" description="Helical" evidence="11">
    <location>
        <begin position="617"/>
        <end position="643"/>
    </location>
</feature>
<dbReference type="InterPro" id="IPR036770">
    <property type="entry name" value="Ankyrin_rpt-contain_sf"/>
</dbReference>
<keyword evidence="13" id="KW-1185">Reference proteome</keyword>
<evidence type="ECO:0000256" key="9">
    <source>
        <dbReference type="ARBA" id="ARBA00023136"/>
    </source>
</evidence>
<feature type="transmembrane region" description="Helical" evidence="11">
    <location>
        <begin position="558"/>
        <end position="577"/>
    </location>
</feature>
<dbReference type="SMART" id="SM00248">
    <property type="entry name" value="ANK"/>
    <property type="match status" value="6"/>
</dbReference>
<feature type="transmembrane region" description="Helical" evidence="11">
    <location>
        <begin position="664"/>
        <end position="683"/>
    </location>
</feature>
<gene>
    <name evidence="14" type="primary">LOC108569251</name>
</gene>
<evidence type="ECO:0000256" key="2">
    <source>
        <dbReference type="ARBA" id="ARBA00022448"/>
    </source>
</evidence>
<keyword evidence="2" id="KW-0813">Transport</keyword>
<reference evidence="14" key="1">
    <citation type="submission" date="2025-08" db="UniProtKB">
        <authorList>
            <consortium name="RefSeq"/>
        </authorList>
    </citation>
    <scope>IDENTIFICATION</scope>
    <source>
        <tissue evidence="14">Whole Larva</tissue>
    </source>
</reference>
<feature type="transmembrane region" description="Helical" evidence="11">
    <location>
        <begin position="518"/>
        <end position="546"/>
    </location>
</feature>
<dbReference type="Gene3D" id="1.25.40.20">
    <property type="entry name" value="Ankyrin repeat-containing domain"/>
    <property type="match status" value="2"/>
</dbReference>
<evidence type="ECO:0000256" key="5">
    <source>
        <dbReference type="ARBA" id="ARBA00022737"/>
    </source>
</evidence>
<keyword evidence="9 11" id="KW-0472">Membrane</keyword>
<dbReference type="Proteomes" id="UP000695000">
    <property type="component" value="Unplaced"/>
</dbReference>
<dbReference type="Pfam" id="PF00520">
    <property type="entry name" value="Ion_trans"/>
    <property type="match status" value="1"/>
</dbReference>
<evidence type="ECO:0000256" key="4">
    <source>
        <dbReference type="ARBA" id="ARBA00022692"/>
    </source>
</evidence>
<dbReference type="InterPro" id="IPR005821">
    <property type="entry name" value="Ion_trans_dom"/>
</dbReference>
<name>A0ABM1NHC1_NICVS</name>
<feature type="domain" description="Ion transport" evidence="12">
    <location>
        <begin position="441"/>
        <end position="653"/>
    </location>
</feature>
<comment type="subcellular location">
    <subcellularLocation>
        <location evidence="1">Membrane</location>
        <topology evidence="1">Multi-pass membrane protein</topology>
    </subcellularLocation>
</comment>
<proteinExistence type="predicted"/>
<evidence type="ECO:0000259" key="12">
    <source>
        <dbReference type="Pfam" id="PF00520"/>
    </source>
</evidence>
<keyword evidence="5" id="KW-0677">Repeat</keyword>
<evidence type="ECO:0000256" key="1">
    <source>
        <dbReference type="ARBA" id="ARBA00004141"/>
    </source>
</evidence>
<keyword evidence="8" id="KW-0406">Ion transport</keyword>
<dbReference type="InterPro" id="IPR052076">
    <property type="entry name" value="TRP_cation_channel"/>
</dbReference>
<evidence type="ECO:0000256" key="8">
    <source>
        <dbReference type="ARBA" id="ARBA00023065"/>
    </source>
</evidence>
<evidence type="ECO:0000256" key="6">
    <source>
        <dbReference type="ARBA" id="ARBA00022989"/>
    </source>
</evidence>
<dbReference type="PANTHER" id="PTHR47143:SF4">
    <property type="entry name" value="TRANSIENT RECEPTOR POTENTIAL CATION CHANNEL PROTEIN PAINLESS"/>
    <property type="match status" value="1"/>
</dbReference>
<dbReference type="Gene3D" id="1.10.287.70">
    <property type="match status" value="1"/>
</dbReference>
<keyword evidence="7" id="KW-0040">ANK repeat</keyword>
<organism evidence="13 14">
    <name type="scientific">Nicrophorus vespilloides</name>
    <name type="common">Boreal carrion beetle</name>
    <dbReference type="NCBI Taxonomy" id="110193"/>
    <lineage>
        <taxon>Eukaryota</taxon>
        <taxon>Metazoa</taxon>
        <taxon>Ecdysozoa</taxon>
        <taxon>Arthropoda</taxon>
        <taxon>Hexapoda</taxon>
        <taxon>Insecta</taxon>
        <taxon>Pterygota</taxon>
        <taxon>Neoptera</taxon>
        <taxon>Endopterygota</taxon>
        <taxon>Coleoptera</taxon>
        <taxon>Polyphaga</taxon>
        <taxon>Staphyliniformia</taxon>
        <taxon>Silphidae</taxon>
        <taxon>Nicrophorinae</taxon>
        <taxon>Nicrophorus</taxon>
    </lineage>
</organism>
<dbReference type="RefSeq" id="XP_017786221.1">
    <property type="nucleotide sequence ID" value="XM_017930732.1"/>
</dbReference>